<dbReference type="SUPFAM" id="SSF46955">
    <property type="entry name" value="Putative DNA-binding domain"/>
    <property type="match status" value="1"/>
</dbReference>
<proteinExistence type="predicted"/>
<dbReference type="Proteomes" id="UP000572670">
    <property type="component" value="Unassembled WGS sequence"/>
</dbReference>
<accession>A0ABR6D2G8</accession>
<organism evidence="2 3">
    <name type="scientific">Micrococcus yunnanensis</name>
    <dbReference type="NCBI Taxonomy" id="566027"/>
    <lineage>
        <taxon>Bacteria</taxon>
        <taxon>Bacillati</taxon>
        <taxon>Actinomycetota</taxon>
        <taxon>Actinomycetes</taxon>
        <taxon>Micrococcales</taxon>
        <taxon>Micrococcaceae</taxon>
        <taxon>Micrococcus</taxon>
    </lineage>
</organism>
<feature type="domain" description="Helix-turn-helix" evidence="1">
    <location>
        <begin position="17"/>
        <end position="63"/>
    </location>
</feature>
<name>A0ABR6D2G8_9MICC</name>
<dbReference type="EMBL" id="JACJIK010000001">
    <property type="protein sequence ID" value="MBA9059529.1"/>
    <property type="molecule type" value="Genomic_DNA"/>
</dbReference>
<reference evidence="2 3" key="1">
    <citation type="submission" date="2020-08" db="EMBL/GenBank/DDBJ databases">
        <title>Sequencing the genomes of 1000 actinobacteria strains.</title>
        <authorList>
            <person name="Klenk H.-P."/>
        </authorList>
    </citation>
    <scope>NUCLEOTIDE SEQUENCE [LARGE SCALE GENOMIC DNA]</scope>
    <source>
        <strain evidence="2 3">DSM 21948</strain>
    </source>
</reference>
<comment type="caution">
    <text evidence="2">The sequence shown here is derived from an EMBL/GenBank/DDBJ whole genome shotgun (WGS) entry which is preliminary data.</text>
</comment>
<dbReference type="RefSeq" id="WP_182496705.1">
    <property type="nucleotide sequence ID" value="NZ_BAAAYW010000013.1"/>
</dbReference>
<dbReference type="GeneID" id="93363589"/>
<keyword evidence="3" id="KW-1185">Reference proteome</keyword>
<keyword evidence="2" id="KW-0238">DNA-binding</keyword>
<evidence type="ECO:0000259" key="1">
    <source>
        <dbReference type="Pfam" id="PF12728"/>
    </source>
</evidence>
<gene>
    <name evidence="2" type="ORF">HDA34_001236</name>
</gene>
<evidence type="ECO:0000313" key="2">
    <source>
        <dbReference type="EMBL" id="MBA9059529.1"/>
    </source>
</evidence>
<protein>
    <submittedName>
        <fullName evidence="2">DNA-binding transcriptional regulator AlpA</fullName>
    </submittedName>
</protein>
<dbReference type="InterPro" id="IPR036388">
    <property type="entry name" value="WH-like_DNA-bd_sf"/>
</dbReference>
<dbReference type="InterPro" id="IPR041657">
    <property type="entry name" value="HTH_17"/>
</dbReference>
<evidence type="ECO:0000313" key="3">
    <source>
        <dbReference type="Proteomes" id="UP000572670"/>
    </source>
</evidence>
<sequence>MSATAPTPISVRPITHLSPQDLAARVGVPVATVYNWRSTGYGPRGFRVGKHLRYRLADVEAWEDAQVAAEDDR</sequence>
<dbReference type="Gene3D" id="1.10.10.10">
    <property type="entry name" value="Winged helix-like DNA-binding domain superfamily/Winged helix DNA-binding domain"/>
    <property type="match status" value="1"/>
</dbReference>
<dbReference type="InterPro" id="IPR009061">
    <property type="entry name" value="DNA-bd_dom_put_sf"/>
</dbReference>
<dbReference type="Pfam" id="PF12728">
    <property type="entry name" value="HTH_17"/>
    <property type="match status" value="1"/>
</dbReference>
<dbReference type="GO" id="GO:0003677">
    <property type="term" value="F:DNA binding"/>
    <property type="evidence" value="ECO:0007669"/>
    <property type="project" value="UniProtKB-KW"/>
</dbReference>